<evidence type="ECO:0000256" key="1">
    <source>
        <dbReference type="SAM" id="MobiDB-lite"/>
    </source>
</evidence>
<gene>
    <name evidence="2" type="ORF">SAMN04488069_107112</name>
</gene>
<dbReference type="STRING" id="651662.SAMN04488069_107112"/>
<dbReference type="Proteomes" id="UP000199249">
    <property type="component" value="Unassembled WGS sequence"/>
</dbReference>
<reference evidence="3" key="1">
    <citation type="submission" date="2016-10" db="EMBL/GenBank/DDBJ databases">
        <authorList>
            <person name="Varghese N."/>
            <person name="Submissions S."/>
        </authorList>
    </citation>
    <scope>NUCLEOTIDE SEQUENCE [LARGE SCALE GENOMIC DNA]</scope>
    <source>
        <strain evidence="3">CGMCC 1.8975</strain>
    </source>
</reference>
<keyword evidence="3" id="KW-1185">Reference proteome</keyword>
<evidence type="ECO:0000313" key="3">
    <source>
        <dbReference type="Proteomes" id="UP000199249"/>
    </source>
</evidence>
<evidence type="ECO:0008006" key="4">
    <source>
        <dbReference type="Google" id="ProtNLM"/>
    </source>
</evidence>
<dbReference type="Pfam" id="PF08665">
    <property type="entry name" value="PglZ"/>
    <property type="match status" value="1"/>
</dbReference>
<protein>
    <recommendedName>
        <fullName evidence="4">PglZ domain-containing protein</fullName>
    </recommendedName>
</protein>
<feature type="compositionally biased region" description="Basic and acidic residues" evidence="1">
    <location>
        <begin position="474"/>
        <end position="484"/>
    </location>
</feature>
<dbReference type="OrthoDB" id="859822at2"/>
<sequence>MLANQVLLLDSCGDAPIPPGHLLVATEVEWLRYTVLASRGQAAPAVVRGTVLERWASSWWEMAGGTCKKLTSPGELLRRALPSLSTPEAQILARQLQAEWGDGNWPSPLSLAAVLAVLFPEAAALWELEPSAEPSTLTAATVQWLAWLLTSEPLPATAEQVLRVWVSHWQAETPAAGELLPLSANTGQELLRAWCGLPGPSISYPQHQALGLLDECPYALPAEWIMEAKQAWEDELRAQVAAVPADTEAGLIVATWWGQTRAAIHHAALVPVALDIVLRYLDEQPATLSEDLLRALRGSLPAAEYARLHKQLPPPEPSTLPTEPDAVLRWVTDEYLPYRTWQAEQPNNPSASLIARTHAVAFGEWLLATYPGQLAGAAHPFQQLYWAQHTRTRPQHANEIVIWVIADGLGWNDARLLARTVHEHSQGDIAAIQATPCFGLLPTITRFTKAAIRAGVPYQQMRARQAQSDADAAADVRDHQDPVSRARQLQGGQMLVWRPLQPDKAYHETGEVSVVRRSVQAELRKLAETIVEITRAVPRAHGLRVLLTTDHGRMLGPGSREVTVPEGFEAHGRVTYREQPGPPPAASEDIIWLDPTTWFNLPCWVGVVRDERSFRVRRADGSQAGGPDNFSHGGIWPEEVVVPWLSLARNVVPTRLSGSASGHSRVGATGPVTLQLNHHGDHAVQARRFVLSWPGGTVIELPVEGDLPGKQNTTRTLSLPDWPTGQRIGAAEVSVVIEQADGQELTFSLTNQLTTDEFQTQGADLLGDL</sequence>
<name>A0A1H3IPZ9_9BACT</name>
<evidence type="ECO:0000313" key="2">
    <source>
        <dbReference type="EMBL" id="SDY29856.1"/>
    </source>
</evidence>
<dbReference type="EMBL" id="FNOV01000007">
    <property type="protein sequence ID" value="SDY29856.1"/>
    <property type="molecule type" value="Genomic_DNA"/>
</dbReference>
<proteinExistence type="predicted"/>
<feature type="region of interest" description="Disordered" evidence="1">
    <location>
        <begin position="465"/>
        <end position="488"/>
    </location>
</feature>
<dbReference type="AlphaFoldDB" id="A0A1H3IPZ9"/>
<accession>A0A1H3IPZ9</accession>
<organism evidence="2 3">
    <name type="scientific">Hymenobacter psychrophilus</name>
    <dbReference type="NCBI Taxonomy" id="651662"/>
    <lineage>
        <taxon>Bacteria</taxon>
        <taxon>Pseudomonadati</taxon>
        <taxon>Bacteroidota</taxon>
        <taxon>Cytophagia</taxon>
        <taxon>Cytophagales</taxon>
        <taxon>Hymenobacteraceae</taxon>
        <taxon>Hymenobacter</taxon>
    </lineage>
</organism>
<dbReference type="RefSeq" id="WP_139255195.1">
    <property type="nucleotide sequence ID" value="NZ_FNOV01000007.1"/>
</dbReference>